<gene>
    <name evidence="1" type="ORF">EI998_08350</name>
</gene>
<accession>A0A3R8SWU3</accession>
<evidence type="ECO:0000313" key="1">
    <source>
        <dbReference type="EMBL" id="RRR51600.1"/>
    </source>
</evidence>
<reference evidence="1 2" key="1">
    <citation type="submission" date="2018-11" db="EMBL/GenBank/DDBJ databases">
        <authorList>
            <person name="Stevens M.J."/>
            <person name="Cernela N."/>
            <person name="Spoerry Serrano N."/>
            <person name="Schmitt S."/>
            <person name="Schrenzel J."/>
            <person name="Stephan R."/>
        </authorList>
    </citation>
    <scope>NUCLEOTIDE SEQUENCE [LARGE SCALE GENOMIC DNA]</scope>
    <source>
        <strain evidence="1 2">PP422</strain>
    </source>
</reference>
<dbReference type="EMBL" id="RSDO01000015">
    <property type="protein sequence ID" value="RRR51600.1"/>
    <property type="molecule type" value="Genomic_DNA"/>
</dbReference>
<sequence length="65" mass="7776">MIEYKRAQRHTFRQIERYASLFSNQNGSKISYRTIRYPLEAMVQVQELDGERYRVGNDQTTSESQ</sequence>
<comment type="caution">
    <text evidence="1">The sequence shown here is derived from an EMBL/GenBank/DDBJ whole genome shotgun (WGS) entry which is preliminary data.</text>
</comment>
<evidence type="ECO:0000313" key="2">
    <source>
        <dbReference type="Proteomes" id="UP000274117"/>
    </source>
</evidence>
<dbReference type="AlphaFoldDB" id="A0A3R8SWU3"/>
<organism evidence="1 2">
    <name type="scientific">Streptococcus suis</name>
    <dbReference type="NCBI Taxonomy" id="1307"/>
    <lineage>
        <taxon>Bacteria</taxon>
        <taxon>Bacillati</taxon>
        <taxon>Bacillota</taxon>
        <taxon>Bacilli</taxon>
        <taxon>Lactobacillales</taxon>
        <taxon>Streptococcaceae</taxon>
        <taxon>Streptococcus</taxon>
    </lineage>
</organism>
<name>A0A3R8SWU3_STRSU</name>
<proteinExistence type="predicted"/>
<reference evidence="1 2" key="2">
    <citation type="submission" date="2018-12" db="EMBL/GenBank/DDBJ databases">
        <title>Whole-genome sequences of fifteen clinical Streptococcus suis strains isolated from pigs between 2006 and 2018.</title>
        <authorList>
            <person name="Stevens M.J.A."/>
            <person name="Cernela N."/>
            <person name="Spoerry Serrano N."/>
            <person name="Schmitt S."/>
            <person name="Schrenzel J."/>
            <person name="Stephan R."/>
        </authorList>
    </citation>
    <scope>NUCLEOTIDE SEQUENCE [LARGE SCALE GENOMIC DNA]</scope>
    <source>
        <strain evidence="1 2">PP422</strain>
    </source>
</reference>
<dbReference type="Proteomes" id="UP000274117">
    <property type="component" value="Unassembled WGS sequence"/>
</dbReference>
<protein>
    <submittedName>
        <fullName evidence="1">Uncharacterized protein</fullName>
    </submittedName>
</protein>